<keyword evidence="5" id="KW-0663">Pyridoxal phosphate</keyword>
<comment type="similarity">
    <text evidence="2 6">Belongs to the class-I pyridoxal-phosphate-dependent aminotransferase family.</text>
</comment>
<accession>A0ABU3H581</accession>
<evidence type="ECO:0000256" key="5">
    <source>
        <dbReference type="ARBA" id="ARBA00022898"/>
    </source>
</evidence>
<dbReference type="CDD" id="cd00609">
    <property type="entry name" value="AAT_like"/>
    <property type="match status" value="1"/>
</dbReference>
<evidence type="ECO:0000256" key="3">
    <source>
        <dbReference type="ARBA" id="ARBA00022576"/>
    </source>
</evidence>
<gene>
    <name evidence="8" type="ORF">J2Z22_001500</name>
</gene>
<sequence length="403" mass="43421">MSGEWIRQAVRELPPSGIRAFFEKAAGDRELIQLGVGEPDFRVPESVRKACIRALNRGETGYSSNAGLPELRHEIAGYLSAGFGLHYDPGAEIIVTSGSSEALDIALRTVISPGDEVIIPSPGYVAYAPMVTLSGGTVIPVETKREEGFKLTAEALRRSLTPRTKALIVNYPNNPTGAVMTRGDWEPIAELAVRHNLMVISDEVYAELTYGERHASIASLPGMKERTILVSGFSKAFAMTGWRVGYVCASGELPFAMLKIHQYTAMCAPVPGQIAALESLRSGLEAKDRMKAAFGARRSLLVEGLNAIGLPCHIPDGAFYAFPSVAGTGLTSEQFALRLLSEAGVAVVPGSVFGPEGEGHIRCSYAASSGQLAEALRRIGRFMEAELNFKLPDRFLHFERPLV</sequence>
<feature type="domain" description="Aminotransferase class I/classII large" evidence="7">
    <location>
        <begin position="30"/>
        <end position="379"/>
    </location>
</feature>
<evidence type="ECO:0000259" key="7">
    <source>
        <dbReference type="Pfam" id="PF00155"/>
    </source>
</evidence>
<dbReference type="InterPro" id="IPR015421">
    <property type="entry name" value="PyrdxlP-dep_Trfase_major"/>
</dbReference>
<dbReference type="SUPFAM" id="SSF53383">
    <property type="entry name" value="PLP-dependent transferases"/>
    <property type="match status" value="1"/>
</dbReference>
<dbReference type="PROSITE" id="PS00105">
    <property type="entry name" value="AA_TRANSFER_CLASS_1"/>
    <property type="match status" value="1"/>
</dbReference>
<dbReference type="Gene3D" id="3.40.640.10">
    <property type="entry name" value="Type I PLP-dependent aspartate aminotransferase-like (Major domain)"/>
    <property type="match status" value="1"/>
</dbReference>
<evidence type="ECO:0000256" key="6">
    <source>
        <dbReference type="RuleBase" id="RU000481"/>
    </source>
</evidence>
<dbReference type="PANTHER" id="PTHR46383">
    <property type="entry name" value="ASPARTATE AMINOTRANSFERASE"/>
    <property type="match status" value="1"/>
</dbReference>
<comment type="cofactor">
    <cofactor evidence="1 6">
        <name>pyridoxal 5'-phosphate</name>
        <dbReference type="ChEBI" id="CHEBI:597326"/>
    </cofactor>
</comment>
<dbReference type="EMBL" id="JAUSUY010000005">
    <property type="protein sequence ID" value="MDT3425980.1"/>
    <property type="molecule type" value="Genomic_DNA"/>
</dbReference>
<comment type="caution">
    <text evidence="8">The sequence shown here is derived from an EMBL/GenBank/DDBJ whole genome shotgun (WGS) entry which is preliminary data.</text>
</comment>
<dbReference type="InterPro" id="IPR015422">
    <property type="entry name" value="PyrdxlP-dep_Trfase_small"/>
</dbReference>
<evidence type="ECO:0000313" key="9">
    <source>
        <dbReference type="Proteomes" id="UP001248709"/>
    </source>
</evidence>
<dbReference type="PANTHER" id="PTHR46383:SF3">
    <property type="entry name" value="ASPARTATE AMINOTRANSFERASE-RELATED"/>
    <property type="match status" value="1"/>
</dbReference>
<dbReference type="Gene3D" id="3.90.1150.10">
    <property type="entry name" value="Aspartate Aminotransferase, domain 1"/>
    <property type="match status" value="1"/>
</dbReference>
<evidence type="ECO:0000256" key="2">
    <source>
        <dbReference type="ARBA" id="ARBA00007441"/>
    </source>
</evidence>
<proteinExistence type="inferred from homology"/>
<protein>
    <recommendedName>
        <fullName evidence="6">Aminotransferase</fullName>
        <ecNumber evidence="6">2.6.1.-</ecNumber>
    </recommendedName>
</protein>
<keyword evidence="4 6" id="KW-0808">Transferase</keyword>
<evidence type="ECO:0000256" key="4">
    <source>
        <dbReference type="ARBA" id="ARBA00022679"/>
    </source>
</evidence>
<reference evidence="8 9" key="1">
    <citation type="submission" date="2023-07" db="EMBL/GenBank/DDBJ databases">
        <title>Genomic Encyclopedia of Type Strains, Phase IV (KMG-IV): sequencing the most valuable type-strain genomes for metagenomic binning, comparative biology and taxonomic classification.</title>
        <authorList>
            <person name="Goeker M."/>
        </authorList>
    </citation>
    <scope>NUCLEOTIDE SEQUENCE [LARGE SCALE GENOMIC DNA]</scope>
    <source>
        <strain evidence="8 9">T98</strain>
    </source>
</reference>
<dbReference type="Proteomes" id="UP001248709">
    <property type="component" value="Unassembled WGS sequence"/>
</dbReference>
<keyword evidence="3 6" id="KW-0032">Aminotransferase</keyword>
<dbReference type="InterPro" id="IPR004838">
    <property type="entry name" value="NHTrfase_class1_PyrdxlP-BS"/>
</dbReference>
<dbReference type="InterPro" id="IPR050596">
    <property type="entry name" value="AspAT/PAT-like"/>
</dbReference>
<dbReference type="RefSeq" id="WP_025701018.1">
    <property type="nucleotide sequence ID" value="NZ_JAUSUY010000005.1"/>
</dbReference>
<dbReference type="InterPro" id="IPR015424">
    <property type="entry name" value="PyrdxlP-dep_Trfase"/>
</dbReference>
<evidence type="ECO:0000313" key="8">
    <source>
        <dbReference type="EMBL" id="MDT3425980.1"/>
    </source>
</evidence>
<organism evidence="8 9">
    <name type="scientific">Paenibacillus forsythiae</name>
    <dbReference type="NCBI Taxonomy" id="365616"/>
    <lineage>
        <taxon>Bacteria</taxon>
        <taxon>Bacillati</taxon>
        <taxon>Bacillota</taxon>
        <taxon>Bacilli</taxon>
        <taxon>Bacillales</taxon>
        <taxon>Paenibacillaceae</taxon>
        <taxon>Paenibacillus</taxon>
    </lineage>
</organism>
<dbReference type="GO" id="GO:0008483">
    <property type="term" value="F:transaminase activity"/>
    <property type="evidence" value="ECO:0007669"/>
    <property type="project" value="UniProtKB-KW"/>
</dbReference>
<evidence type="ECO:0000256" key="1">
    <source>
        <dbReference type="ARBA" id="ARBA00001933"/>
    </source>
</evidence>
<dbReference type="EC" id="2.6.1.-" evidence="6"/>
<dbReference type="Pfam" id="PF00155">
    <property type="entry name" value="Aminotran_1_2"/>
    <property type="match status" value="1"/>
</dbReference>
<name>A0ABU3H581_9BACL</name>
<dbReference type="InterPro" id="IPR004839">
    <property type="entry name" value="Aminotransferase_I/II_large"/>
</dbReference>
<keyword evidence="9" id="KW-1185">Reference proteome</keyword>